<dbReference type="PANTHER" id="PTHR43591">
    <property type="entry name" value="METHYLTRANSFERASE"/>
    <property type="match status" value="1"/>
</dbReference>
<dbReference type="RefSeq" id="WP_164452714.1">
    <property type="nucleotide sequence ID" value="NZ_JAAIJQ010000024.1"/>
</dbReference>
<dbReference type="Proteomes" id="UP000483379">
    <property type="component" value="Unassembled WGS sequence"/>
</dbReference>
<dbReference type="InterPro" id="IPR013217">
    <property type="entry name" value="Methyltransf_12"/>
</dbReference>
<dbReference type="PANTHER" id="PTHR43591:SF24">
    <property type="entry name" value="2-METHOXY-6-POLYPRENYL-1,4-BENZOQUINOL METHYLASE, MITOCHONDRIAL"/>
    <property type="match status" value="1"/>
</dbReference>
<dbReference type="InterPro" id="IPR029063">
    <property type="entry name" value="SAM-dependent_MTases_sf"/>
</dbReference>
<organism evidence="2 3">
    <name type="scientific">Thiorhodococcus minor</name>
    <dbReference type="NCBI Taxonomy" id="57489"/>
    <lineage>
        <taxon>Bacteria</taxon>
        <taxon>Pseudomonadati</taxon>
        <taxon>Pseudomonadota</taxon>
        <taxon>Gammaproteobacteria</taxon>
        <taxon>Chromatiales</taxon>
        <taxon>Chromatiaceae</taxon>
        <taxon>Thiorhodococcus</taxon>
    </lineage>
</organism>
<proteinExistence type="predicted"/>
<dbReference type="Gene3D" id="3.40.50.150">
    <property type="entry name" value="Vaccinia Virus protein VP39"/>
    <property type="match status" value="1"/>
</dbReference>
<gene>
    <name evidence="2" type="ORF">G3446_10115</name>
</gene>
<dbReference type="CDD" id="cd02440">
    <property type="entry name" value="AdoMet_MTases"/>
    <property type="match status" value="1"/>
</dbReference>
<keyword evidence="2" id="KW-0808">Transferase</keyword>
<evidence type="ECO:0000313" key="3">
    <source>
        <dbReference type="Proteomes" id="UP000483379"/>
    </source>
</evidence>
<evidence type="ECO:0000259" key="1">
    <source>
        <dbReference type="Pfam" id="PF08242"/>
    </source>
</evidence>
<dbReference type="AlphaFoldDB" id="A0A6M0JYW8"/>
<dbReference type="GO" id="GO:0008168">
    <property type="term" value="F:methyltransferase activity"/>
    <property type="evidence" value="ECO:0007669"/>
    <property type="project" value="UniProtKB-KW"/>
</dbReference>
<dbReference type="GO" id="GO:0032259">
    <property type="term" value="P:methylation"/>
    <property type="evidence" value="ECO:0007669"/>
    <property type="project" value="UniProtKB-KW"/>
</dbReference>
<feature type="domain" description="Methyltransferase type 12" evidence="1">
    <location>
        <begin position="49"/>
        <end position="146"/>
    </location>
</feature>
<sequence>MKRRLEPELMDTDEQAAAYASADFNASNTLFMDLLKRLGPGPLDGACALDLGCGPADIVIRFLRAYPKASCDALDGSQPMLDLAQSELDRLPGIAPRCRLVCDVIPSAQLPQAHYDLVLSNSLLHHLHDPQVLWRTVRETAKPGATVLVMDLMRPASAGWAEALVETYARNESEVLRTDFRNSLFAAFEPAEVTEQLVAAGLDGALEVNVVSDRHLAVMGRLPE</sequence>
<dbReference type="Pfam" id="PF08242">
    <property type="entry name" value="Methyltransf_12"/>
    <property type="match status" value="1"/>
</dbReference>
<name>A0A6M0JYW8_9GAMM</name>
<dbReference type="SUPFAM" id="SSF53335">
    <property type="entry name" value="S-adenosyl-L-methionine-dependent methyltransferases"/>
    <property type="match status" value="1"/>
</dbReference>
<protein>
    <submittedName>
        <fullName evidence="2">Class I SAM-dependent methyltransferase</fullName>
    </submittedName>
</protein>
<evidence type="ECO:0000313" key="2">
    <source>
        <dbReference type="EMBL" id="NEV62241.1"/>
    </source>
</evidence>
<dbReference type="EMBL" id="JAAIJQ010000024">
    <property type="protein sequence ID" value="NEV62241.1"/>
    <property type="molecule type" value="Genomic_DNA"/>
</dbReference>
<keyword evidence="3" id="KW-1185">Reference proteome</keyword>
<comment type="caution">
    <text evidence="2">The sequence shown here is derived from an EMBL/GenBank/DDBJ whole genome shotgun (WGS) entry which is preliminary data.</text>
</comment>
<keyword evidence="2" id="KW-0489">Methyltransferase</keyword>
<reference evidence="2 3" key="1">
    <citation type="submission" date="2020-02" db="EMBL/GenBank/DDBJ databases">
        <title>Genome sequences of Thiorhodococcus mannitoliphagus and Thiorhodococcus minor, purple sulfur photosynthetic bacteria in the gammaproteobacterial family, Chromatiaceae.</title>
        <authorList>
            <person name="Aviles F.A."/>
            <person name="Meyer T.E."/>
            <person name="Kyndt J.A."/>
        </authorList>
    </citation>
    <scope>NUCLEOTIDE SEQUENCE [LARGE SCALE GENOMIC DNA]</scope>
    <source>
        <strain evidence="2 3">DSM 11518</strain>
    </source>
</reference>
<accession>A0A6M0JYW8</accession>